<dbReference type="GO" id="GO:0051539">
    <property type="term" value="F:4 iron, 4 sulfur cluster binding"/>
    <property type="evidence" value="ECO:0007669"/>
    <property type="project" value="UniProtKB-UniRule"/>
</dbReference>
<reference evidence="10" key="1">
    <citation type="journal article" date="2021" name="PeerJ">
        <title>Extensive microbial diversity within the chicken gut microbiome revealed by metagenomics and culture.</title>
        <authorList>
            <person name="Gilroy R."/>
            <person name="Ravi A."/>
            <person name="Getino M."/>
            <person name="Pursley I."/>
            <person name="Horton D.L."/>
            <person name="Alikhan N.F."/>
            <person name="Baker D."/>
            <person name="Gharbi K."/>
            <person name="Hall N."/>
            <person name="Watson M."/>
            <person name="Adriaenssens E.M."/>
            <person name="Foster-Nyarko E."/>
            <person name="Jarju S."/>
            <person name="Secka A."/>
            <person name="Antonio M."/>
            <person name="Oren A."/>
            <person name="Chaudhuri R.R."/>
            <person name="La Ragione R."/>
            <person name="Hildebrand F."/>
            <person name="Pallen M.J."/>
        </authorList>
    </citation>
    <scope>NUCLEOTIDE SEQUENCE</scope>
    <source>
        <strain evidence="10">ChiSjej5B23-16112</strain>
    </source>
</reference>
<dbReference type="SUPFAM" id="SSF56014">
    <property type="entry name" value="Nitrite and sulphite reductase 4Fe-4S domain-like"/>
    <property type="match status" value="1"/>
</dbReference>
<feature type="binding site" evidence="7">
    <location>
        <position position="264"/>
    </location>
    <ligand>
        <name>[4Fe-4S] cluster</name>
        <dbReference type="ChEBI" id="CHEBI:49883"/>
    </ligand>
</feature>
<dbReference type="InterPro" id="IPR045854">
    <property type="entry name" value="NO2/SO3_Rdtase_4Fe4S_sf"/>
</dbReference>
<evidence type="ECO:0000259" key="8">
    <source>
        <dbReference type="Pfam" id="PF04551"/>
    </source>
</evidence>
<feature type="binding site" evidence="7">
    <location>
        <position position="267"/>
    </location>
    <ligand>
        <name>[4Fe-4S] cluster</name>
        <dbReference type="ChEBI" id="CHEBI:49883"/>
    </ligand>
</feature>
<dbReference type="Pfam" id="PF04551">
    <property type="entry name" value="GcpE"/>
    <property type="match status" value="1"/>
</dbReference>
<evidence type="ECO:0000313" key="10">
    <source>
        <dbReference type="EMBL" id="HJF93241.1"/>
    </source>
</evidence>
<dbReference type="InterPro" id="IPR058579">
    <property type="entry name" value="IspG_C"/>
</dbReference>
<dbReference type="EMBL" id="DYVY01000012">
    <property type="protein sequence ID" value="HJF93241.1"/>
    <property type="molecule type" value="Genomic_DNA"/>
</dbReference>
<evidence type="ECO:0000256" key="5">
    <source>
        <dbReference type="ARBA" id="ARBA00023014"/>
    </source>
</evidence>
<dbReference type="InterPro" id="IPR058578">
    <property type="entry name" value="IspG_TIM"/>
</dbReference>
<keyword evidence="5 7" id="KW-0411">Iron-sulfur</keyword>
<dbReference type="AlphaFoldDB" id="A0A921HYI5"/>
<dbReference type="InterPro" id="IPR004588">
    <property type="entry name" value="IspG_bac-typ"/>
</dbReference>
<comment type="cofactor">
    <cofactor evidence="7">
        <name>[4Fe-4S] cluster</name>
        <dbReference type="ChEBI" id="CHEBI:49883"/>
    </cofactor>
    <text evidence="7">Binds 1 [4Fe-4S] cluster.</text>
</comment>
<evidence type="ECO:0000256" key="4">
    <source>
        <dbReference type="ARBA" id="ARBA00023004"/>
    </source>
</evidence>
<dbReference type="HAMAP" id="MF_00159">
    <property type="entry name" value="IspG"/>
    <property type="match status" value="1"/>
</dbReference>
<dbReference type="OrthoDB" id="9803214at2"/>
<keyword evidence="4 7" id="KW-0408">Iron</keyword>
<keyword evidence="2 7" id="KW-0479">Metal-binding</keyword>
<dbReference type="NCBIfam" id="NF001540">
    <property type="entry name" value="PRK00366.1"/>
    <property type="match status" value="1"/>
</dbReference>
<evidence type="ECO:0000256" key="1">
    <source>
        <dbReference type="ARBA" id="ARBA00022485"/>
    </source>
</evidence>
<dbReference type="GO" id="GO:0046429">
    <property type="term" value="F:4-hydroxy-3-methylbut-2-en-1-yl diphosphate synthase activity (ferredoxin)"/>
    <property type="evidence" value="ECO:0007669"/>
    <property type="project" value="UniProtKB-UniRule"/>
</dbReference>
<dbReference type="Gene3D" id="3.20.20.20">
    <property type="entry name" value="Dihydropteroate synthase-like"/>
    <property type="match status" value="1"/>
</dbReference>
<dbReference type="EC" id="1.17.7.3" evidence="7"/>
<dbReference type="Gene3D" id="3.30.413.10">
    <property type="entry name" value="Sulfite Reductase Hemoprotein, domain 1"/>
    <property type="match status" value="1"/>
</dbReference>
<feature type="domain" description="IspG TIM-barrel" evidence="8">
    <location>
        <begin position="6"/>
        <end position="245"/>
    </location>
</feature>
<comment type="catalytic activity">
    <reaction evidence="7">
        <text>(2E)-4-hydroxy-3-methylbut-2-enyl diphosphate + oxidized [flavodoxin] + H2O + 2 H(+) = 2-C-methyl-D-erythritol 2,4-cyclic diphosphate + reduced [flavodoxin]</text>
        <dbReference type="Rhea" id="RHEA:43604"/>
        <dbReference type="Rhea" id="RHEA-COMP:10622"/>
        <dbReference type="Rhea" id="RHEA-COMP:10623"/>
        <dbReference type="ChEBI" id="CHEBI:15377"/>
        <dbReference type="ChEBI" id="CHEBI:15378"/>
        <dbReference type="ChEBI" id="CHEBI:57618"/>
        <dbReference type="ChEBI" id="CHEBI:58210"/>
        <dbReference type="ChEBI" id="CHEBI:58483"/>
        <dbReference type="ChEBI" id="CHEBI:128753"/>
        <dbReference type="EC" id="1.17.7.3"/>
    </reaction>
</comment>
<evidence type="ECO:0000259" key="9">
    <source>
        <dbReference type="Pfam" id="PF26540"/>
    </source>
</evidence>
<dbReference type="PANTHER" id="PTHR30454">
    <property type="entry name" value="4-HYDROXY-3-METHYLBUT-2-EN-1-YL DIPHOSPHATE SYNTHASE"/>
    <property type="match status" value="1"/>
</dbReference>
<comment type="similarity">
    <text evidence="7">Belongs to the IspG family.</text>
</comment>
<comment type="caution">
    <text evidence="10">The sequence shown here is derived from an EMBL/GenBank/DDBJ whole genome shotgun (WGS) entry which is preliminary data.</text>
</comment>
<dbReference type="NCBIfam" id="TIGR00612">
    <property type="entry name" value="ispG_gcpE"/>
    <property type="match status" value="1"/>
</dbReference>
<keyword evidence="6 7" id="KW-0414">Isoprene biosynthesis</keyword>
<evidence type="ECO:0000256" key="2">
    <source>
        <dbReference type="ARBA" id="ARBA00022723"/>
    </source>
</evidence>
<dbReference type="GO" id="GO:0141197">
    <property type="term" value="F:4-hydroxy-3-methylbut-2-enyl-diphosphate synthase activity (flavodoxin)"/>
    <property type="evidence" value="ECO:0007669"/>
    <property type="project" value="UniProtKB-EC"/>
</dbReference>
<dbReference type="InterPro" id="IPR016425">
    <property type="entry name" value="IspG_bac"/>
</dbReference>
<evidence type="ECO:0000256" key="3">
    <source>
        <dbReference type="ARBA" id="ARBA00023002"/>
    </source>
</evidence>
<sequence length="351" mass="38011">MTRNETKQIRIGDVWIGGGHPIAIQSMTNTKTEDVEATVAQILRLEKAGCEIIRCAVPTEEAALALREIKKRIHIPLVADIHFDYRLAIAAIENGADKIRINPGNIGSKDRVRMVVEKAKEKNIPIRVGVNSGSLEKDLVEKYGGVTAEGIVESALDKVHMIEEMGYDNLVVSIKSSDVLMCVKAHELIARECPYPLHVGITESGTLMSGNIKSSIGLALILNQGIGDTIRVSLTGDPVEEIKSAKLILRTLGLRKGGIEVVSCPTCGRTKIDLIGLANKVEQMVADIPLDIKVAVMGCVVNGPGEAKEADIGIAGGIGEGLLIKKGEIVKKVKEEELLDTLRWELEHWNE</sequence>
<comment type="function">
    <text evidence="7">Converts 2C-methyl-D-erythritol 2,4-cyclodiphosphate (ME-2,4cPP) into 1-hydroxy-2-methyl-2-(E)-butenyl 4-diphosphate.</text>
</comment>
<dbReference type="Pfam" id="PF26540">
    <property type="entry name" value="GcpE_C"/>
    <property type="match status" value="1"/>
</dbReference>
<gene>
    <name evidence="7 10" type="primary">ispG</name>
    <name evidence="10" type="synonym">gcpE</name>
    <name evidence="10" type="ORF">K8V82_00415</name>
</gene>
<keyword evidence="3 7" id="KW-0560">Oxidoreductase</keyword>
<dbReference type="GO" id="GO:0005506">
    <property type="term" value="F:iron ion binding"/>
    <property type="evidence" value="ECO:0007669"/>
    <property type="project" value="InterPro"/>
</dbReference>
<dbReference type="GO" id="GO:0019288">
    <property type="term" value="P:isopentenyl diphosphate biosynthetic process, methylerythritol 4-phosphate pathway"/>
    <property type="evidence" value="ECO:0007669"/>
    <property type="project" value="UniProtKB-UniRule"/>
</dbReference>
<accession>A0A921HYI5</accession>
<feature type="binding site" evidence="7">
    <location>
        <position position="299"/>
    </location>
    <ligand>
        <name>[4Fe-4S] cluster</name>
        <dbReference type="ChEBI" id="CHEBI:49883"/>
    </ligand>
</feature>
<comment type="pathway">
    <text evidence="7">Isoprenoid biosynthesis; isopentenyl diphosphate biosynthesis via DXP pathway; isopentenyl diphosphate from 1-deoxy-D-xylulose 5-phosphate: step 5/6.</text>
</comment>
<organism evidence="10 11">
    <name type="scientific">Lachnoclostridium phocaeense</name>
    <dbReference type="NCBI Taxonomy" id="1871021"/>
    <lineage>
        <taxon>Bacteria</taxon>
        <taxon>Bacillati</taxon>
        <taxon>Bacillota</taxon>
        <taxon>Clostridia</taxon>
        <taxon>Lachnospirales</taxon>
        <taxon>Lachnospiraceae</taxon>
    </lineage>
</organism>
<keyword evidence="1 7" id="KW-0004">4Fe-4S</keyword>
<dbReference type="RefSeq" id="WP_076778569.1">
    <property type="nucleotide sequence ID" value="NZ_CALKQL010000009.1"/>
</dbReference>
<protein>
    <recommendedName>
        <fullName evidence="7">4-hydroxy-3-methylbut-2-en-1-yl diphosphate synthase (flavodoxin)</fullName>
        <ecNumber evidence="7">1.17.7.3</ecNumber>
    </recommendedName>
    <alternativeName>
        <fullName evidence="7">1-hydroxy-2-methyl-2-(E)-butenyl 4-diphosphate synthase</fullName>
    </alternativeName>
</protein>
<evidence type="ECO:0000256" key="6">
    <source>
        <dbReference type="ARBA" id="ARBA00023229"/>
    </source>
</evidence>
<evidence type="ECO:0000256" key="7">
    <source>
        <dbReference type="HAMAP-Rule" id="MF_00159"/>
    </source>
</evidence>
<name>A0A921HYI5_9FIRM</name>
<dbReference type="PIRSF" id="PIRSF004640">
    <property type="entry name" value="IspG"/>
    <property type="match status" value="1"/>
</dbReference>
<proteinExistence type="inferred from homology"/>
<dbReference type="FunFam" id="3.20.20.20:FF:000001">
    <property type="entry name" value="4-hydroxy-3-methylbut-2-en-1-yl diphosphate synthase (flavodoxin)"/>
    <property type="match status" value="1"/>
</dbReference>
<reference evidence="10" key="2">
    <citation type="submission" date="2021-09" db="EMBL/GenBank/DDBJ databases">
        <authorList>
            <person name="Gilroy R."/>
        </authorList>
    </citation>
    <scope>NUCLEOTIDE SEQUENCE</scope>
    <source>
        <strain evidence="10">ChiSjej5B23-16112</strain>
    </source>
</reference>
<dbReference type="GO" id="GO:0016114">
    <property type="term" value="P:terpenoid biosynthetic process"/>
    <property type="evidence" value="ECO:0007669"/>
    <property type="project" value="InterPro"/>
</dbReference>
<dbReference type="SUPFAM" id="SSF51717">
    <property type="entry name" value="Dihydropteroate synthetase-like"/>
    <property type="match status" value="1"/>
</dbReference>
<dbReference type="PANTHER" id="PTHR30454:SF0">
    <property type="entry name" value="4-HYDROXY-3-METHYLBUT-2-EN-1-YL DIPHOSPHATE SYNTHASE (FERREDOXIN), CHLOROPLASTIC"/>
    <property type="match status" value="1"/>
</dbReference>
<feature type="binding site" evidence="7">
    <location>
        <position position="306"/>
    </location>
    <ligand>
        <name>[4Fe-4S] cluster</name>
        <dbReference type="ChEBI" id="CHEBI:49883"/>
    </ligand>
</feature>
<dbReference type="InterPro" id="IPR011005">
    <property type="entry name" value="Dihydropteroate_synth-like_sf"/>
</dbReference>
<feature type="domain" description="IspG C-terminal" evidence="9">
    <location>
        <begin position="260"/>
        <end position="347"/>
    </location>
</feature>
<dbReference type="Proteomes" id="UP000769156">
    <property type="component" value="Unassembled WGS sequence"/>
</dbReference>
<evidence type="ECO:0000313" key="11">
    <source>
        <dbReference type="Proteomes" id="UP000769156"/>
    </source>
</evidence>